<keyword evidence="13" id="KW-0325">Glycoprotein</keyword>
<dbReference type="GO" id="GO:0072594">
    <property type="term" value="P:establishment of protein localization to organelle"/>
    <property type="evidence" value="ECO:0007669"/>
    <property type="project" value="TreeGrafter"/>
</dbReference>
<dbReference type="GO" id="GO:0030425">
    <property type="term" value="C:dendrite"/>
    <property type="evidence" value="ECO:0007669"/>
    <property type="project" value="UniProtKB-SubCell"/>
</dbReference>
<evidence type="ECO:0000256" key="14">
    <source>
        <dbReference type="ARBA" id="ARBA00023273"/>
    </source>
</evidence>
<evidence type="ECO:0000256" key="11">
    <source>
        <dbReference type="ARBA" id="ARBA00023018"/>
    </source>
</evidence>
<evidence type="ECO:0000256" key="16">
    <source>
        <dbReference type="ARBA" id="ARBA00029428"/>
    </source>
</evidence>
<keyword evidence="8 22" id="KW-0732">Signal</keyword>
<evidence type="ECO:0000256" key="22">
    <source>
        <dbReference type="SAM" id="SignalP"/>
    </source>
</evidence>
<dbReference type="Proteomes" id="UP000264820">
    <property type="component" value="Unplaced"/>
</dbReference>
<evidence type="ECO:0000256" key="1">
    <source>
        <dbReference type="ARBA" id="ARBA00004151"/>
    </source>
</evidence>
<sequence>ALILFLLLCSVRGCLQEGENLSGLSENPDRAIFAVRENGTTCLMVEFAVKLVVPYDVLALNRIDLITEQASFTLPRGAQIDGKCGRTESEIHISWKNNAYTLRIFFSKELRAKGAEVWKISKVQLVYDTSESTHFINAYNPGKRTASTHRLSALVTPAGHSYVCAAQQTLTLISSDHQKGVTVHMYDIQIQPFDMAADFVFSEPYKCITDQRERLEETLPLILGFILALIIIITLTVYHFHLKLSASNTPPQLPRDRSMYKNM</sequence>
<keyword evidence="6" id="KW-1003">Cell membrane</keyword>
<name>A0A3Q2XHN8_HIPCM</name>
<protein>
    <recommendedName>
        <fullName evidence="19">Lysosome-associated membrane glycoprotein 5</fullName>
    </recommendedName>
    <alternativeName>
        <fullName evidence="20">Lysosome-associated membrane protein 5</fullName>
    </alternativeName>
</protein>
<proteinExistence type="inferred from homology"/>
<dbReference type="GO" id="GO:0055037">
    <property type="term" value="C:recycling endosome"/>
    <property type="evidence" value="ECO:0007669"/>
    <property type="project" value="UniProtKB-SubCell"/>
</dbReference>
<evidence type="ECO:0000256" key="18">
    <source>
        <dbReference type="ARBA" id="ARBA00060492"/>
    </source>
</evidence>
<dbReference type="GO" id="GO:0031901">
    <property type="term" value="C:early endosome membrane"/>
    <property type="evidence" value="ECO:0007669"/>
    <property type="project" value="UniProtKB-SubCell"/>
</dbReference>
<dbReference type="InterPro" id="IPR048528">
    <property type="entry name" value="Lamp2-like_luminal"/>
</dbReference>
<evidence type="ECO:0000256" key="21">
    <source>
        <dbReference type="SAM" id="Phobius"/>
    </source>
</evidence>
<evidence type="ECO:0000256" key="6">
    <source>
        <dbReference type="ARBA" id="ARBA00022475"/>
    </source>
</evidence>
<evidence type="ECO:0000256" key="15">
    <source>
        <dbReference type="ARBA" id="ARBA00023329"/>
    </source>
</evidence>
<feature type="transmembrane region" description="Helical" evidence="21">
    <location>
        <begin position="219"/>
        <end position="240"/>
    </location>
</feature>
<evidence type="ECO:0000256" key="20">
    <source>
        <dbReference type="ARBA" id="ARBA00076257"/>
    </source>
</evidence>
<keyword evidence="7 21" id="KW-0812">Transmembrane</keyword>
<reference evidence="24" key="1">
    <citation type="submission" date="2025-08" db="UniProtKB">
        <authorList>
            <consortium name="Ensembl"/>
        </authorList>
    </citation>
    <scope>IDENTIFICATION</scope>
</reference>
<dbReference type="PANTHER" id="PTHR11506">
    <property type="entry name" value="LYSOSOME-ASSOCIATED MEMBRANE GLYCOPROTEIN"/>
    <property type="match status" value="1"/>
</dbReference>
<evidence type="ECO:0000313" key="25">
    <source>
        <dbReference type="Proteomes" id="UP000264820"/>
    </source>
</evidence>
<keyword evidence="12 21" id="KW-0472">Membrane</keyword>
<dbReference type="GeneTree" id="ENSGT00950000182899"/>
<evidence type="ECO:0000256" key="4">
    <source>
        <dbReference type="ARBA" id="ARBA00004279"/>
    </source>
</evidence>
<feature type="signal peptide" evidence="22">
    <location>
        <begin position="1"/>
        <end position="16"/>
    </location>
</feature>
<dbReference type="GO" id="GO:0005765">
    <property type="term" value="C:lysosomal membrane"/>
    <property type="evidence" value="ECO:0007669"/>
    <property type="project" value="TreeGrafter"/>
</dbReference>
<dbReference type="GO" id="GO:0030672">
    <property type="term" value="C:synaptic vesicle membrane"/>
    <property type="evidence" value="ECO:0007669"/>
    <property type="project" value="UniProtKB-SubCell"/>
</dbReference>
<evidence type="ECO:0000256" key="9">
    <source>
        <dbReference type="ARBA" id="ARBA00022753"/>
    </source>
</evidence>
<dbReference type="FunFam" id="2.40.160.110:FF:000002">
    <property type="entry name" value="lysosome-associated membrane glycoprotein 5 isoform X1"/>
    <property type="match status" value="1"/>
</dbReference>
<keyword evidence="9" id="KW-0967">Endosome</keyword>
<keyword evidence="25" id="KW-1185">Reference proteome</keyword>
<keyword evidence="14" id="KW-0966">Cell projection</keyword>
<evidence type="ECO:0000256" key="3">
    <source>
        <dbReference type="ARBA" id="ARBA00004172"/>
    </source>
</evidence>
<comment type="subcellular location">
    <subcellularLocation>
        <location evidence="4">Cell projection</location>
        <location evidence="4">Dendrite</location>
    </subcellularLocation>
    <subcellularLocation>
        <location evidence="18">Cell projection</location>
        <location evidence="18">Growth cone membrane</location>
        <topology evidence="18">Single-pass type I membrane protein</topology>
    </subcellularLocation>
    <subcellularLocation>
        <location evidence="16">Cytoplasmic vesicle</location>
        <location evidence="16">Secretory vesicle</location>
        <location evidence="16">Synaptic vesicle membrane</location>
        <topology evidence="16">Single-pass type I membrane protein</topology>
    </subcellularLocation>
    <subcellularLocation>
        <location evidence="2">Early endosome membrane</location>
        <topology evidence="2">Single-pass type I membrane protein</topology>
    </subcellularLocation>
    <subcellularLocation>
        <location evidence="1">Endoplasmic reticulum-Golgi intermediate compartment membrane</location>
        <topology evidence="1">Single-pass type I membrane protein</topology>
    </subcellularLocation>
    <subcellularLocation>
        <location evidence="3">Recycling endosome</location>
    </subcellularLocation>
</comment>
<keyword evidence="11" id="KW-0770">Synapse</keyword>
<organism evidence="24 25">
    <name type="scientific">Hippocampus comes</name>
    <name type="common">Tiger tail seahorse</name>
    <dbReference type="NCBI Taxonomy" id="109280"/>
    <lineage>
        <taxon>Eukaryota</taxon>
        <taxon>Metazoa</taxon>
        <taxon>Chordata</taxon>
        <taxon>Craniata</taxon>
        <taxon>Vertebrata</taxon>
        <taxon>Euteleostomi</taxon>
        <taxon>Actinopterygii</taxon>
        <taxon>Neopterygii</taxon>
        <taxon>Teleostei</taxon>
        <taxon>Neoteleostei</taxon>
        <taxon>Acanthomorphata</taxon>
        <taxon>Syngnathiaria</taxon>
        <taxon>Syngnathiformes</taxon>
        <taxon>Syngnathoidei</taxon>
        <taxon>Syngnathidae</taxon>
        <taxon>Hippocampus</taxon>
    </lineage>
</organism>
<dbReference type="Ensembl" id="ENSHCOT00000009020.1">
    <property type="protein sequence ID" value="ENSHCOP00000003277.1"/>
    <property type="gene ID" value="ENSHCOG00000004577.1"/>
</dbReference>
<dbReference type="GO" id="GO:0031902">
    <property type="term" value="C:late endosome membrane"/>
    <property type="evidence" value="ECO:0007669"/>
    <property type="project" value="TreeGrafter"/>
</dbReference>
<evidence type="ECO:0000256" key="17">
    <source>
        <dbReference type="ARBA" id="ARBA00053950"/>
    </source>
</evidence>
<dbReference type="OMA" id="CSQVRMA"/>
<accession>A0A3Q2XHN8</accession>
<evidence type="ECO:0000256" key="8">
    <source>
        <dbReference type="ARBA" id="ARBA00022729"/>
    </source>
</evidence>
<evidence type="ECO:0000256" key="7">
    <source>
        <dbReference type="ARBA" id="ARBA00022692"/>
    </source>
</evidence>
<evidence type="ECO:0000259" key="23">
    <source>
        <dbReference type="Pfam" id="PF01299"/>
    </source>
</evidence>
<dbReference type="GO" id="GO:0032584">
    <property type="term" value="C:growth cone membrane"/>
    <property type="evidence" value="ECO:0007669"/>
    <property type="project" value="UniProtKB-SubCell"/>
</dbReference>
<dbReference type="GO" id="GO:0033116">
    <property type="term" value="C:endoplasmic reticulum-Golgi intermediate compartment membrane"/>
    <property type="evidence" value="ECO:0007669"/>
    <property type="project" value="UniProtKB-SubCell"/>
</dbReference>
<evidence type="ECO:0000256" key="5">
    <source>
        <dbReference type="ARBA" id="ARBA00009644"/>
    </source>
</evidence>
<comment type="function">
    <text evidence="17">Plays a role in short-term synaptic plasticity in a subset of GABAergic neurons in the brain.</text>
</comment>
<dbReference type="Gene3D" id="2.40.160.110">
    <property type="match status" value="1"/>
</dbReference>
<keyword evidence="15" id="KW-0968">Cytoplasmic vesicle</keyword>
<keyword evidence="10 21" id="KW-1133">Transmembrane helix</keyword>
<dbReference type="AlphaFoldDB" id="A0A3Q2XHN8"/>
<evidence type="ECO:0000256" key="12">
    <source>
        <dbReference type="ARBA" id="ARBA00023136"/>
    </source>
</evidence>
<feature type="domain" description="Lysosome-associated membrane glycoprotein 2-like luminal" evidence="23">
    <location>
        <begin position="31"/>
        <end position="195"/>
    </location>
</feature>
<dbReference type="PANTHER" id="PTHR11506:SF35">
    <property type="entry name" value="LYSOSOME-ASSOCIATED MEMBRANE GLYCOPROTEIN 5"/>
    <property type="match status" value="1"/>
</dbReference>
<comment type="similarity">
    <text evidence="5">Belongs to the LAMP family.</text>
</comment>
<evidence type="ECO:0000256" key="13">
    <source>
        <dbReference type="ARBA" id="ARBA00023180"/>
    </source>
</evidence>
<dbReference type="STRING" id="109280.ENSHCOP00000003277"/>
<feature type="chain" id="PRO_5018779008" description="Lysosome-associated membrane glycoprotein 5" evidence="22">
    <location>
        <begin position="17"/>
        <end position="263"/>
    </location>
</feature>
<evidence type="ECO:0000256" key="2">
    <source>
        <dbReference type="ARBA" id="ARBA00004158"/>
    </source>
</evidence>
<evidence type="ECO:0000256" key="19">
    <source>
        <dbReference type="ARBA" id="ARBA00074379"/>
    </source>
</evidence>
<dbReference type="Pfam" id="PF01299">
    <property type="entry name" value="Lamp2-like_luminal"/>
    <property type="match status" value="1"/>
</dbReference>
<evidence type="ECO:0000313" key="24">
    <source>
        <dbReference type="Ensembl" id="ENSHCOP00000003277.1"/>
    </source>
</evidence>
<reference evidence="24" key="2">
    <citation type="submission" date="2025-09" db="UniProtKB">
        <authorList>
            <consortium name="Ensembl"/>
        </authorList>
    </citation>
    <scope>IDENTIFICATION</scope>
</reference>
<evidence type="ECO:0000256" key="10">
    <source>
        <dbReference type="ARBA" id="ARBA00022989"/>
    </source>
</evidence>
<dbReference type="InterPro" id="IPR002000">
    <property type="entry name" value="Lysosome-assoc_membr_glycop"/>
</dbReference>